<name>A0A0V8GKM9_9BACL</name>
<dbReference type="RefSeq" id="WP_058264843.1">
    <property type="nucleotide sequence ID" value="NZ_FMYN01000001.1"/>
</dbReference>
<evidence type="ECO:0000313" key="3">
    <source>
        <dbReference type="Proteomes" id="UP000053797"/>
    </source>
</evidence>
<dbReference type="EMBL" id="LNQL01000001">
    <property type="protein sequence ID" value="KSU50765.1"/>
    <property type="molecule type" value="Genomic_DNA"/>
</dbReference>
<dbReference type="AlphaFoldDB" id="A0A0V8GKM9"/>
<protein>
    <recommendedName>
        <fullName evidence="1">GGDEF domain-containing protein</fullName>
    </recommendedName>
</protein>
<dbReference type="Gene3D" id="3.30.70.270">
    <property type="match status" value="1"/>
</dbReference>
<gene>
    <name evidence="2" type="ORF">AS033_05130</name>
</gene>
<dbReference type="SUPFAM" id="SSF55073">
    <property type="entry name" value="Nucleotide cyclase"/>
    <property type="match status" value="1"/>
</dbReference>
<dbReference type="NCBIfam" id="TIGR00254">
    <property type="entry name" value="GGDEF"/>
    <property type="match status" value="1"/>
</dbReference>
<dbReference type="InterPro" id="IPR000160">
    <property type="entry name" value="GGDEF_dom"/>
</dbReference>
<sequence>MERSRKRIEKQLQQTIIMVETLLRMPAVPRTELLALASWLEGLGREELFRGLADQVSREKAMWEQMNAVITQPIVKELLQPIVDQLSDRSRANRIRKELVVTVTRRFLENIKWKKSLEQERYMSRFFSSVEDTLSISHDIAMDAVIIDHASIVESLELFQKLIKQMESAFVPVIIVGPNRSDIRQVSYEMGADDYWDETVTNEERHVRLARLLRKLRVVSSTILVDELTGAYNRKYLQNAFDRRVARLEREQRTFGLAIFDIDHFKRINDLHGHPTGDLVLSELATIVQQAARLDDEFIRFGGEEFILLFSAETVPQAVASMNKIRERVERHIFANGLKVTVSIGLSFAFDLLTSLAQATAEADEALYQAKRNGRNQVVSYSTAISIEKIPVYIRVEEGFLKQVHTLDMPGHPKYHIEVIPLDDQRTSPIQLAILSLDQLASENFVRLEEWRQQRESIIDALVVTDQEDDRLANALSCGATDYIMTSQIDSDMEEWIAEWIMQIP</sequence>
<dbReference type="PROSITE" id="PS50887">
    <property type="entry name" value="GGDEF"/>
    <property type="match status" value="1"/>
</dbReference>
<dbReference type="Proteomes" id="UP000053797">
    <property type="component" value="Unassembled WGS sequence"/>
</dbReference>
<dbReference type="FunFam" id="3.30.70.270:FF:000001">
    <property type="entry name" value="Diguanylate cyclase domain protein"/>
    <property type="match status" value="1"/>
</dbReference>
<feature type="domain" description="GGDEF" evidence="1">
    <location>
        <begin position="253"/>
        <end position="383"/>
    </location>
</feature>
<dbReference type="InterPro" id="IPR011006">
    <property type="entry name" value="CheY-like_superfamily"/>
</dbReference>
<dbReference type="Pfam" id="PF00990">
    <property type="entry name" value="GGDEF"/>
    <property type="match status" value="1"/>
</dbReference>
<reference evidence="2 3" key="1">
    <citation type="journal article" date="2015" name="Int. J. Syst. Evol. Microbiol.">
        <title>Exiguobacterium enclense sp. nov., isolated from sediment.</title>
        <authorList>
            <person name="Dastager S.G."/>
            <person name="Mawlankar R."/>
            <person name="Sonalkar V.V."/>
            <person name="Thorat M.N."/>
            <person name="Mual P."/>
            <person name="Verma A."/>
            <person name="Krishnamurthi S."/>
            <person name="Tang S.K."/>
            <person name="Li W.J."/>
        </authorList>
    </citation>
    <scope>NUCLEOTIDE SEQUENCE [LARGE SCALE GENOMIC DNA]</scope>
    <source>
        <strain evidence="2 3">NIO-1109</strain>
    </source>
</reference>
<dbReference type="SUPFAM" id="SSF52172">
    <property type="entry name" value="CheY-like"/>
    <property type="match status" value="1"/>
</dbReference>
<comment type="caution">
    <text evidence="2">The sequence shown here is derived from an EMBL/GenBank/DDBJ whole genome shotgun (WGS) entry which is preliminary data.</text>
</comment>
<dbReference type="GO" id="GO:0052621">
    <property type="term" value="F:diguanylate cyclase activity"/>
    <property type="evidence" value="ECO:0007669"/>
    <property type="project" value="TreeGrafter"/>
</dbReference>
<evidence type="ECO:0000313" key="2">
    <source>
        <dbReference type="EMBL" id="KSU50765.1"/>
    </source>
</evidence>
<dbReference type="InterPro" id="IPR043128">
    <property type="entry name" value="Rev_trsase/Diguanyl_cyclase"/>
</dbReference>
<dbReference type="PANTHER" id="PTHR45138:SF9">
    <property type="entry name" value="DIGUANYLATE CYCLASE DGCM-RELATED"/>
    <property type="match status" value="1"/>
</dbReference>
<organism evidence="2 3">
    <name type="scientific">Exiguobacterium indicum</name>
    <dbReference type="NCBI Taxonomy" id="296995"/>
    <lineage>
        <taxon>Bacteria</taxon>
        <taxon>Bacillati</taxon>
        <taxon>Bacillota</taxon>
        <taxon>Bacilli</taxon>
        <taxon>Bacillales</taxon>
        <taxon>Bacillales Family XII. Incertae Sedis</taxon>
        <taxon>Exiguobacterium</taxon>
    </lineage>
</organism>
<evidence type="ECO:0000259" key="1">
    <source>
        <dbReference type="PROSITE" id="PS50887"/>
    </source>
</evidence>
<proteinExistence type="predicted"/>
<dbReference type="SMART" id="SM00267">
    <property type="entry name" value="GGDEF"/>
    <property type="match status" value="1"/>
</dbReference>
<dbReference type="PANTHER" id="PTHR45138">
    <property type="entry name" value="REGULATORY COMPONENTS OF SENSORY TRANSDUCTION SYSTEM"/>
    <property type="match status" value="1"/>
</dbReference>
<dbReference type="CDD" id="cd01949">
    <property type="entry name" value="GGDEF"/>
    <property type="match status" value="1"/>
</dbReference>
<dbReference type="InterPro" id="IPR050469">
    <property type="entry name" value="Diguanylate_Cyclase"/>
</dbReference>
<dbReference type="InterPro" id="IPR029787">
    <property type="entry name" value="Nucleotide_cyclase"/>
</dbReference>
<accession>A0A0V8GKM9</accession>